<dbReference type="PANTHER" id="PTHR15462">
    <property type="entry name" value="SERINE PROTEASE"/>
    <property type="match status" value="1"/>
</dbReference>
<evidence type="ECO:0000256" key="2">
    <source>
        <dbReference type="SAM" id="MobiDB-lite"/>
    </source>
</evidence>
<dbReference type="SUPFAM" id="SSF50494">
    <property type="entry name" value="Trypsin-like serine proteases"/>
    <property type="match status" value="1"/>
</dbReference>
<evidence type="ECO:0000256" key="3">
    <source>
        <dbReference type="SAM" id="SignalP"/>
    </source>
</evidence>
<comment type="caution">
    <text evidence="4">The sequence shown here is derived from an EMBL/GenBank/DDBJ whole genome shotgun (WGS) entry which is preliminary data.</text>
</comment>
<dbReference type="Proteomes" id="UP000479526">
    <property type="component" value="Unassembled WGS sequence"/>
</dbReference>
<evidence type="ECO:0008006" key="6">
    <source>
        <dbReference type="Google" id="ProtNLM"/>
    </source>
</evidence>
<proteinExistence type="predicted"/>
<feature type="compositionally biased region" description="Low complexity" evidence="2">
    <location>
        <begin position="60"/>
        <end position="77"/>
    </location>
</feature>
<evidence type="ECO:0000313" key="4">
    <source>
        <dbReference type="EMBL" id="NAS25938.1"/>
    </source>
</evidence>
<evidence type="ECO:0000313" key="5">
    <source>
        <dbReference type="Proteomes" id="UP000479526"/>
    </source>
</evidence>
<evidence type="ECO:0000256" key="1">
    <source>
        <dbReference type="ARBA" id="ARBA00022729"/>
    </source>
</evidence>
<feature type="signal peptide" evidence="3">
    <location>
        <begin position="1"/>
        <end position="23"/>
    </location>
</feature>
<sequence length="314" mass="33025">MRSLHLLIGVLVAAGTLAAPATADSGPVIVGAEATVTESLQTFWTPERIARARSRELSAAAEGAAPARPAEPAGRELTVPGSAPVGGPQKGFLANPMVGLILGEDAQGLFACSASAVGGPGRNVIATAAHCVHDGPGGSWARNLVYMPYYNYGPDPYYGTWTVVGTYVYSPWIESRDYTYDYAFASVLPRDGRVLGDVTGWNGMSFNRTGVYTAALWGYPAIPPSEGEWQYNCATTVIASIFKRLQAGGDCATLAAPGSSGGPWMYDYQQSRGWGYLTSVNSQGAQGKYVVGPFFGDAARQLWEHAGSHGANLS</sequence>
<dbReference type="Gene3D" id="2.40.10.10">
    <property type="entry name" value="Trypsin-like serine proteases"/>
    <property type="match status" value="2"/>
</dbReference>
<name>A0A7C9NL23_9ACTN</name>
<reference evidence="4 5" key="1">
    <citation type="submission" date="2020-01" db="EMBL/GenBank/DDBJ databases">
        <title>Herbidospora sp. NEAU-GS84 nov., a novel actinomycete isolated from soil.</title>
        <authorList>
            <person name="Han L."/>
        </authorList>
    </citation>
    <scope>NUCLEOTIDE SEQUENCE [LARGE SCALE GENOMIC DNA]</scope>
    <source>
        <strain evidence="4 5">NEAU-GS84</strain>
    </source>
</reference>
<dbReference type="EMBL" id="WXEW01000009">
    <property type="protein sequence ID" value="NAS25938.1"/>
    <property type="molecule type" value="Genomic_DNA"/>
</dbReference>
<protein>
    <recommendedName>
        <fullName evidence="6">Peptidase</fullName>
    </recommendedName>
</protein>
<dbReference type="AlphaFoldDB" id="A0A7C9NL23"/>
<dbReference type="InterPro" id="IPR043504">
    <property type="entry name" value="Peptidase_S1_PA_chymotrypsin"/>
</dbReference>
<dbReference type="PANTHER" id="PTHR15462:SF19">
    <property type="entry name" value="PEPTIDASE S1 DOMAIN-CONTAINING PROTEIN"/>
    <property type="match status" value="1"/>
</dbReference>
<accession>A0A7C9NL23</accession>
<dbReference type="InterPro" id="IPR009003">
    <property type="entry name" value="Peptidase_S1_PA"/>
</dbReference>
<dbReference type="RefSeq" id="WP_161482958.1">
    <property type="nucleotide sequence ID" value="NZ_WXEW01000009.1"/>
</dbReference>
<keyword evidence="1 3" id="KW-0732">Signal</keyword>
<organism evidence="4 5">
    <name type="scientific">Herbidospora solisilvae</name>
    <dbReference type="NCBI Taxonomy" id="2696284"/>
    <lineage>
        <taxon>Bacteria</taxon>
        <taxon>Bacillati</taxon>
        <taxon>Actinomycetota</taxon>
        <taxon>Actinomycetes</taxon>
        <taxon>Streptosporangiales</taxon>
        <taxon>Streptosporangiaceae</taxon>
        <taxon>Herbidospora</taxon>
    </lineage>
</organism>
<feature type="chain" id="PRO_5028832034" description="Peptidase" evidence="3">
    <location>
        <begin position="24"/>
        <end position="314"/>
    </location>
</feature>
<feature type="region of interest" description="Disordered" evidence="2">
    <location>
        <begin position="60"/>
        <end position="81"/>
    </location>
</feature>
<keyword evidence="5" id="KW-1185">Reference proteome</keyword>
<gene>
    <name evidence="4" type="ORF">GT755_30205</name>
</gene>
<dbReference type="InterPro" id="IPR050966">
    <property type="entry name" value="Glutamyl_endopeptidase"/>
</dbReference>